<sequence length="523" mass="59461">MESLIKLAEAAQSFVLKNWYSRKTFYSVLCAYGVYKVIYYTLLDPLRKIPGPWMARFNTFALGRANVTGDFTRYCLDLHEKYGPVVRIGPNRVSDCKTKDFKKILATYRFRKSANYDGFANVHQSLFSTRSEEFNRMRRRQVGPAFSQTGLDSMDSSVETVCVDAFIEKLNQLVDAGHGSAEFNFFKYYQNVTAEVIGLLAFGERFHAVENGGHEITEWIDASMKNFGLSKSFPIMKVAMAVIPSLSVNETKLRKFCLEAINKRRQLIKTNKIDANQVDILQMLITATNTSNKKPLTDDELIAEMVTMVIAGVDTTSITMTWLTTFYMLYPQIYKRVVDEIRTNFPDKNHKITDKEAREKLPYFIATVYETLRLRGSVGASLNRDVPKEGVELSGYYIPGGTVVGMFIPGCHADTDVWKNPNSYNPDRFMGPDGEELKKEVVSFSTGVRICVGRNLAWMEIFMIMPNLIRNFDLSAPKDWQFSPTILDPTRDNEPLLPNDVTFATRPPANPDRDSRVVITRCA</sequence>
<evidence type="ECO:0000313" key="7">
    <source>
        <dbReference type="EMBL" id="OLY77651.1"/>
    </source>
</evidence>
<protein>
    <submittedName>
        <fullName evidence="7">Averantin hydroxylase</fullName>
    </submittedName>
</protein>
<evidence type="ECO:0000256" key="2">
    <source>
        <dbReference type="ARBA" id="ARBA00010617"/>
    </source>
</evidence>
<comment type="cofactor">
    <cofactor evidence="1 5">
        <name>heme</name>
        <dbReference type="ChEBI" id="CHEBI:30413"/>
    </cofactor>
</comment>
<keyword evidence="3 5" id="KW-0479">Metal-binding</keyword>
<dbReference type="OrthoDB" id="1470350at2759"/>
<dbReference type="InterPro" id="IPR036396">
    <property type="entry name" value="Cyt_P450_sf"/>
</dbReference>
<dbReference type="GO" id="GO:0004497">
    <property type="term" value="F:monooxygenase activity"/>
    <property type="evidence" value="ECO:0007669"/>
    <property type="project" value="UniProtKB-KW"/>
</dbReference>
<dbReference type="InterPro" id="IPR001128">
    <property type="entry name" value="Cyt_P450"/>
</dbReference>
<evidence type="ECO:0000256" key="3">
    <source>
        <dbReference type="ARBA" id="ARBA00022723"/>
    </source>
</evidence>
<dbReference type="PRINTS" id="PR00463">
    <property type="entry name" value="EP450I"/>
</dbReference>
<feature type="binding site" description="axial binding residue" evidence="5">
    <location>
        <position position="451"/>
    </location>
    <ligand>
        <name>heme</name>
        <dbReference type="ChEBI" id="CHEBI:30413"/>
    </ligand>
    <ligandPart>
        <name>Fe</name>
        <dbReference type="ChEBI" id="CHEBI:18248"/>
    </ligandPart>
</feature>
<dbReference type="InterPro" id="IPR050121">
    <property type="entry name" value="Cytochrome_P450_monoxygenase"/>
</dbReference>
<dbReference type="Gene3D" id="1.10.630.10">
    <property type="entry name" value="Cytochrome P450"/>
    <property type="match status" value="1"/>
</dbReference>
<keyword evidence="8" id="KW-1185">Reference proteome</keyword>
<keyword evidence="6" id="KW-0503">Monooxygenase</keyword>
<proteinExistence type="inferred from homology"/>
<keyword evidence="6" id="KW-0560">Oxidoreductase</keyword>
<reference evidence="7 8" key="1">
    <citation type="journal article" date="2016" name="Mol. Biol. Evol.">
        <title>Genome-Wide Survey of Gut Fungi (Harpellales) Reveals the First Horizontally Transferred Ubiquitin Gene from a Mosquito Host.</title>
        <authorList>
            <person name="Wang Y."/>
            <person name="White M.M."/>
            <person name="Kvist S."/>
            <person name="Moncalvo J.M."/>
        </authorList>
    </citation>
    <scope>NUCLEOTIDE SEQUENCE [LARGE SCALE GENOMIC DNA]</scope>
    <source>
        <strain evidence="7 8">ALG-7-W6</strain>
    </source>
</reference>
<dbReference type="GO" id="GO:0016705">
    <property type="term" value="F:oxidoreductase activity, acting on paired donors, with incorporation or reduction of molecular oxygen"/>
    <property type="evidence" value="ECO:0007669"/>
    <property type="project" value="InterPro"/>
</dbReference>
<dbReference type="GO" id="GO:0020037">
    <property type="term" value="F:heme binding"/>
    <property type="evidence" value="ECO:0007669"/>
    <property type="project" value="InterPro"/>
</dbReference>
<dbReference type="AlphaFoldDB" id="A0A1R0GL81"/>
<comment type="similarity">
    <text evidence="2 6">Belongs to the cytochrome P450 family.</text>
</comment>
<evidence type="ECO:0000256" key="1">
    <source>
        <dbReference type="ARBA" id="ARBA00001971"/>
    </source>
</evidence>
<dbReference type="PANTHER" id="PTHR24305">
    <property type="entry name" value="CYTOCHROME P450"/>
    <property type="match status" value="1"/>
</dbReference>
<keyword evidence="4 5" id="KW-0408">Iron</keyword>
<comment type="caution">
    <text evidence="7">The sequence shown here is derived from an EMBL/GenBank/DDBJ whole genome shotgun (WGS) entry which is preliminary data.</text>
</comment>
<evidence type="ECO:0000256" key="6">
    <source>
        <dbReference type="RuleBase" id="RU000461"/>
    </source>
</evidence>
<dbReference type="SUPFAM" id="SSF48264">
    <property type="entry name" value="Cytochrome P450"/>
    <property type="match status" value="1"/>
</dbReference>
<dbReference type="STRING" id="133383.A0A1R0GL81"/>
<gene>
    <name evidence="7" type="ORF">AYI68_g8313</name>
</gene>
<dbReference type="EMBL" id="LSSL01007754">
    <property type="protein sequence ID" value="OLY77651.1"/>
    <property type="molecule type" value="Genomic_DNA"/>
</dbReference>
<accession>A0A1R0GL81</accession>
<dbReference type="GO" id="GO:0005506">
    <property type="term" value="F:iron ion binding"/>
    <property type="evidence" value="ECO:0007669"/>
    <property type="project" value="InterPro"/>
</dbReference>
<dbReference type="Pfam" id="PF00067">
    <property type="entry name" value="p450"/>
    <property type="match status" value="1"/>
</dbReference>
<dbReference type="PRINTS" id="PR00385">
    <property type="entry name" value="P450"/>
</dbReference>
<name>A0A1R0GL81_9FUNG</name>
<evidence type="ECO:0000256" key="4">
    <source>
        <dbReference type="ARBA" id="ARBA00023004"/>
    </source>
</evidence>
<dbReference type="InterPro" id="IPR002401">
    <property type="entry name" value="Cyt_P450_E_grp-I"/>
</dbReference>
<dbReference type="PANTHER" id="PTHR24305:SF166">
    <property type="entry name" value="CYTOCHROME P450 12A4, MITOCHONDRIAL-RELATED"/>
    <property type="match status" value="1"/>
</dbReference>
<evidence type="ECO:0000313" key="8">
    <source>
        <dbReference type="Proteomes" id="UP000187455"/>
    </source>
</evidence>
<dbReference type="PROSITE" id="PS00086">
    <property type="entry name" value="CYTOCHROME_P450"/>
    <property type="match status" value="1"/>
</dbReference>
<dbReference type="InterPro" id="IPR017972">
    <property type="entry name" value="Cyt_P450_CS"/>
</dbReference>
<keyword evidence="5 6" id="KW-0349">Heme</keyword>
<dbReference type="Proteomes" id="UP000187455">
    <property type="component" value="Unassembled WGS sequence"/>
</dbReference>
<evidence type="ECO:0000256" key="5">
    <source>
        <dbReference type="PIRSR" id="PIRSR602401-1"/>
    </source>
</evidence>
<organism evidence="7 8">
    <name type="scientific">Smittium mucronatum</name>
    <dbReference type="NCBI Taxonomy" id="133383"/>
    <lineage>
        <taxon>Eukaryota</taxon>
        <taxon>Fungi</taxon>
        <taxon>Fungi incertae sedis</taxon>
        <taxon>Zoopagomycota</taxon>
        <taxon>Kickxellomycotina</taxon>
        <taxon>Harpellomycetes</taxon>
        <taxon>Harpellales</taxon>
        <taxon>Legeriomycetaceae</taxon>
        <taxon>Smittium</taxon>
    </lineage>
</organism>